<accession>A0A418ZZR0</accession>
<proteinExistence type="inferred from homology"/>
<keyword evidence="11 19" id="KW-0460">Magnesium</keyword>
<feature type="transmembrane region" description="Helical" evidence="19">
    <location>
        <begin position="46"/>
        <end position="65"/>
    </location>
</feature>
<feature type="transmembrane region" description="Helical" evidence="19">
    <location>
        <begin position="71"/>
        <end position="93"/>
    </location>
</feature>
<evidence type="ECO:0000256" key="15">
    <source>
        <dbReference type="ARBA" id="ARBA00032605"/>
    </source>
</evidence>
<dbReference type="PANTHER" id="PTHR34148:SF1">
    <property type="entry name" value="ADENOSYLCOBINAMIDE-GDP RIBAZOLETRANSFERASE"/>
    <property type="match status" value="1"/>
</dbReference>
<protein>
    <recommendedName>
        <fullName evidence="6 19">Adenosylcobinamide-GDP ribazoletransferase</fullName>
        <ecNumber evidence="5 19">2.7.8.26</ecNumber>
    </recommendedName>
    <alternativeName>
        <fullName evidence="16 19">Cobalamin synthase</fullName>
    </alternativeName>
    <alternativeName>
        <fullName evidence="15 19">Cobalamin-5'-phosphate synthase</fullName>
    </alternativeName>
</protein>
<evidence type="ECO:0000256" key="13">
    <source>
        <dbReference type="ARBA" id="ARBA00023136"/>
    </source>
</evidence>
<keyword evidence="13 19" id="KW-0472">Membrane</keyword>
<evidence type="ECO:0000256" key="3">
    <source>
        <dbReference type="ARBA" id="ARBA00004663"/>
    </source>
</evidence>
<keyword evidence="21" id="KW-1185">Reference proteome</keyword>
<organism evidence="20 21">
    <name type="scientific">Paracoccus aestuarii</name>
    <dbReference type="NCBI Taxonomy" id="453842"/>
    <lineage>
        <taxon>Bacteria</taxon>
        <taxon>Pseudomonadati</taxon>
        <taxon>Pseudomonadota</taxon>
        <taxon>Alphaproteobacteria</taxon>
        <taxon>Rhodobacterales</taxon>
        <taxon>Paracoccaceae</taxon>
        <taxon>Paracoccus</taxon>
    </lineage>
</organism>
<dbReference type="GO" id="GO:0051073">
    <property type="term" value="F:adenosylcobinamide-GDP ribazoletransferase activity"/>
    <property type="evidence" value="ECO:0007669"/>
    <property type="project" value="UniProtKB-UniRule"/>
</dbReference>
<comment type="function">
    <text evidence="14 19">Joins adenosylcobinamide-GDP and alpha-ribazole to generate adenosylcobalamin (Ado-cobalamin). Also synthesizes adenosylcobalamin 5'-phosphate from adenosylcobinamide-GDP and alpha-ribazole 5'-phosphate.</text>
</comment>
<dbReference type="GO" id="GO:0005886">
    <property type="term" value="C:plasma membrane"/>
    <property type="evidence" value="ECO:0007669"/>
    <property type="project" value="UniProtKB-SubCell"/>
</dbReference>
<comment type="similarity">
    <text evidence="4 19">Belongs to the CobS family.</text>
</comment>
<keyword evidence="8 19" id="KW-0169">Cobalamin biosynthesis</keyword>
<comment type="catalytic activity">
    <reaction evidence="18 19">
        <text>alpha-ribazole 5'-phosphate + adenosylcob(III)inamide-GDP = adenosylcob(III)alamin 5'-phosphate + GMP + H(+)</text>
        <dbReference type="Rhea" id="RHEA:23560"/>
        <dbReference type="ChEBI" id="CHEBI:15378"/>
        <dbReference type="ChEBI" id="CHEBI:57918"/>
        <dbReference type="ChEBI" id="CHEBI:58115"/>
        <dbReference type="ChEBI" id="CHEBI:60487"/>
        <dbReference type="ChEBI" id="CHEBI:60493"/>
        <dbReference type="EC" id="2.7.8.26"/>
    </reaction>
</comment>
<evidence type="ECO:0000256" key="17">
    <source>
        <dbReference type="ARBA" id="ARBA00048623"/>
    </source>
</evidence>
<evidence type="ECO:0000256" key="5">
    <source>
        <dbReference type="ARBA" id="ARBA00013200"/>
    </source>
</evidence>
<dbReference type="EC" id="2.7.8.26" evidence="5 19"/>
<reference evidence="20 21" key="1">
    <citation type="submission" date="2018-09" db="EMBL/GenBank/DDBJ databases">
        <title>Paracoccus onubensis nov. sp. a moderate halophilic bacterium isolated from Gruta de las Maravillas (Aracena, Spain).</title>
        <authorList>
            <person name="Jurado V."/>
            <person name="Gutierrez-Patricio S."/>
            <person name="Gonzalez-Pimentel J.L."/>
            <person name="Laiz L."/>
            <person name="Saiz-Jimenez C."/>
        </authorList>
    </citation>
    <scope>NUCLEOTIDE SEQUENCE [LARGE SCALE GENOMIC DNA]</scope>
    <source>
        <strain evidence="20 21">DSM 19484</strain>
    </source>
</reference>
<keyword evidence="12 19" id="KW-1133">Transmembrane helix</keyword>
<comment type="caution">
    <text evidence="20">The sequence shown here is derived from an EMBL/GenBank/DDBJ whole genome shotgun (WGS) entry which is preliminary data.</text>
</comment>
<evidence type="ECO:0000256" key="16">
    <source>
        <dbReference type="ARBA" id="ARBA00032853"/>
    </source>
</evidence>
<evidence type="ECO:0000256" key="2">
    <source>
        <dbReference type="ARBA" id="ARBA00004651"/>
    </source>
</evidence>
<dbReference type="HAMAP" id="MF_00719">
    <property type="entry name" value="CobS"/>
    <property type="match status" value="1"/>
</dbReference>
<comment type="pathway">
    <text evidence="3 19">Cofactor biosynthesis; adenosylcobalamin biosynthesis; adenosylcobalamin from cob(II)yrinate a,c-diamide: step 7/7.</text>
</comment>
<evidence type="ECO:0000256" key="1">
    <source>
        <dbReference type="ARBA" id="ARBA00001946"/>
    </source>
</evidence>
<evidence type="ECO:0000256" key="19">
    <source>
        <dbReference type="HAMAP-Rule" id="MF_00719"/>
    </source>
</evidence>
<dbReference type="Proteomes" id="UP000285530">
    <property type="component" value="Unassembled WGS sequence"/>
</dbReference>
<feature type="transmembrane region" description="Helical" evidence="19">
    <location>
        <begin position="178"/>
        <end position="194"/>
    </location>
</feature>
<dbReference type="GO" id="GO:0009236">
    <property type="term" value="P:cobalamin biosynthetic process"/>
    <property type="evidence" value="ECO:0007669"/>
    <property type="project" value="UniProtKB-UniRule"/>
</dbReference>
<evidence type="ECO:0000256" key="10">
    <source>
        <dbReference type="ARBA" id="ARBA00022692"/>
    </source>
</evidence>
<dbReference type="GO" id="GO:0008818">
    <property type="term" value="F:cobalamin 5'-phosphate synthase activity"/>
    <property type="evidence" value="ECO:0007669"/>
    <property type="project" value="UniProtKB-UniRule"/>
</dbReference>
<keyword evidence="7 19" id="KW-1003">Cell membrane</keyword>
<dbReference type="UniPathway" id="UPA00148">
    <property type="reaction ID" value="UER00238"/>
</dbReference>
<comment type="cofactor">
    <cofactor evidence="1 19">
        <name>Mg(2+)</name>
        <dbReference type="ChEBI" id="CHEBI:18420"/>
    </cofactor>
</comment>
<feature type="transmembrane region" description="Helical" evidence="19">
    <location>
        <begin position="200"/>
        <end position="219"/>
    </location>
</feature>
<evidence type="ECO:0000256" key="8">
    <source>
        <dbReference type="ARBA" id="ARBA00022573"/>
    </source>
</evidence>
<feature type="transmembrane region" description="Helical" evidence="19">
    <location>
        <begin position="138"/>
        <end position="157"/>
    </location>
</feature>
<evidence type="ECO:0000256" key="14">
    <source>
        <dbReference type="ARBA" id="ARBA00025228"/>
    </source>
</evidence>
<dbReference type="Pfam" id="PF02654">
    <property type="entry name" value="CobS"/>
    <property type="match status" value="1"/>
</dbReference>
<evidence type="ECO:0000256" key="9">
    <source>
        <dbReference type="ARBA" id="ARBA00022679"/>
    </source>
</evidence>
<dbReference type="EMBL" id="QZEV01000013">
    <property type="protein sequence ID" value="RJL06078.1"/>
    <property type="molecule type" value="Genomic_DNA"/>
</dbReference>
<evidence type="ECO:0000256" key="11">
    <source>
        <dbReference type="ARBA" id="ARBA00022842"/>
    </source>
</evidence>
<evidence type="ECO:0000256" key="6">
    <source>
        <dbReference type="ARBA" id="ARBA00015850"/>
    </source>
</evidence>
<evidence type="ECO:0000313" key="21">
    <source>
        <dbReference type="Proteomes" id="UP000285530"/>
    </source>
</evidence>
<dbReference type="InterPro" id="IPR003805">
    <property type="entry name" value="CobS"/>
</dbReference>
<evidence type="ECO:0000313" key="20">
    <source>
        <dbReference type="EMBL" id="RJL06078.1"/>
    </source>
</evidence>
<sequence>MTAWPPLPRPGLARLHQLILALVFLTRLPLGRWLPPRVLPLADAAWAFPLAGLAVAALAVAPMALAGPGLLPAALTLALICWLTGALHEDALADFADAGGGRTPEDRLRIMRDSTIGSFGAAALVAALAIRLTALAAVGPWALIGAAAFGRAVPVALMRGLPPARGDGLGHGAGRPSFRAVAAALVIGAAALILTAPGPVAGLAGVVAGALAGLAVALRARRLLGGQTGDVLGAAILSAETAALVGMALST</sequence>
<evidence type="ECO:0000256" key="4">
    <source>
        <dbReference type="ARBA" id="ARBA00010561"/>
    </source>
</evidence>
<dbReference type="OrthoDB" id="9794626at2"/>
<feature type="transmembrane region" description="Helical" evidence="19">
    <location>
        <begin position="231"/>
        <end position="249"/>
    </location>
</feature>
<name>A0A418ZZR0_9RHOB</name>
<keyword evidence="10 19" id="KW-0812">Transmembrane</keyword>
<comment type="catalytic activity">
    <reaction evidence="17 19">
        <text>alpha-ribazole + adenosylcob(III)inamide-GDP = adenosylcob(III)alamin + GMP + H(+)</text>
        <dbReference type="Rhea" id="RHEA:16049"/>
        <dbReference type="ChEBI" id="CHEBI:10329"/>
        <dbReference type="ChEBI" id="CHEBI:15378"/>
        <dbReference type="ChEBI" id="CHEBI:18408"/>
        <dbReference type="ChEBI" id="CHEBI:58115"/>
        <dbReference type="ChEBI" id="CHEBI:60487"/>
        <dbReference type="EC" id="2.7.8.26"/>
    </reaction>
</comment>
<evidence type="ECO:0000256" key="12">
    <source>
        <dbReference type="ARBA" id="ARBA00022989"/>
    </source>
</evidence>
<dbReference type="PANTHER" id="PTHR34148">
    <property type="entry name" value="ADENOSYLCOBINAMIDE-GDP RIBAZOLETRANSFERASE"/>
    <property type="match status" value="1"/>
</dbReference>
<evidence type="ECO:0000256" key="7">
    <source>
        <dbReference type="ARBA" id="ARBA00022475"/>
    </source>
</evidence>
<dbReference type="AlphaFoldDB" id="A0A418ZZR0"/>
<keyword evidence="9 19" id="KW-0808">Transferase</keyword>
<evidence type="ECO:0000256" key="18">
    <source>
        <dbReference type="ARBA" id="ARBA00049504"/>
    </source>
</evidence>
<gene>
    <name evidence="19" type="primary">cobS</name>
    <name evidence="20" type="ORF">D3P06_04660</name>
</gene>
<comment type="subcellular location">
    <subcellularLocation>
        <location evidence="2 19">Cell membrane</location>
        <topology evidence="2 19">Multi-pass membrane protein</topology>
    </subcellularLocation>
</comment>